<dbReference type="InterPro" id="IPR012675">
    <property type="entry name" value="Beta-grasp_dom_sf"/>
</dbReference>
<organism evidence="2 3">
    <name type="scientific">Paenibacillus cisolokensis</name>
    <dbReference type="NCBI Taxonomy" id="1658519"/>
    <lineage>
        <taxon>Bacteria</taxon>
        <taxon>Bacillati</taxon>
        <taxon>Bacillota</taxon>
        <taxon>Bacilli</taxon>
        <taxon>Bacillales</taxon>
        <taxon>Paenibacillaceae</taxon>
        <taxon>Paenibacillus</taxon>
    </lineage>
</organism>
<evidence type="ECO:0000313" key="2">
    <source>
        <dbReference type="EMBL" id="GIQ64463.1"/>
    </source>
</evidence>
<dbReference type="EMBL" id="BOVJ01000096">
    <property type="protein sequence ID" value="GIQ64463.1"/>
    <property type="molecule type" value="Genomic_DNA"/>
</dbReference>
<accession>A0ABQ4N876</accession>
<reference evidence="2 3" key="1">
    <citation type="submission" date="2021-04" db="EMBL/GenBank/DDBJ databases">
        <title>Draft genome sequence of Paenibacillus cisolokensis, LC2-13A.</title>
        <authorList>
            <person name="Uke A."/>
            <person name="Chhe C."/>
            <person name="Baramee S."/>
            <person name="Kosugi A."/>
        </authorList>
    </citation>
    <scope>NUCLEOTIDE SEQUENCE [LARGE SCALE GENOMIC DNA]</scope>
    <source>
        <strain evidence="2 3">LC2-13A</strain>
    </source>
</reference>
<dbReference type="InterPro" id="IPR004095">
    <property type="entry name" value="TGS"/>
</dbReference>
<sequence length="60" mass="6765">MAIQVKLPDGAVREYEAGTTIEEVAGSISPGLRKTRSPARWTAKSWTSIRRWTATYRSRL</sequence>
<dbReference type="PROSITE" id="PS51880">
    <property type="entry name" value="TGS"/>
    <property type="match status" value="1"/>
</dbReference>
<name>A0ABQ4N876_9BACL</name>
<evidence type="ECO:0000313" key="3">
    <source>
        <dbReference type="Proteomes" id="UP000680304"/>
    </source>
</evidence>
<proteinExistence type="predicted"/>
<comment type="caution">
    <text evidence="2">The sequence shown here is derived from an EMBL/GenBank/DDBJ whole genome shotgun (WGS) entry which is preliminary data.</text>
</comment>
<evidence type="ECO:0000259" key="1">
    <source>
        <dbReference type="PROSITE" id="PS51880"/>
    </source>
</evidence>
<protein>
    <recommendedName>
        <fullName evidence="1">TGS domain-containing protein</fullName>
    </recommendedName>
</protein>
<dbReference type="Proteomes" id="UP000680304">
    <property type="component" value="Unassembled WGS sequence"/>
</dbReference>
<gene>
    <name evidence="2" type="ORF">PACILC2_30310</name>
</gene>
<keyword evidence="3" id="KW-1185">Reference proteome</keyword>
<dbReference type="CDD" id="cd01667">
    <property type="entry name" value="TGS_ThrRS"/>
    <property type="match status" value="1"/>
</dbReference>
<dbReference type="SUPFAM" id="SSF81271">
    <property type="entry name" value="TGS-like"/>
    <property type="match status" value="1"/>
</dbReference>
<feature type="domain" description="TGS" evidence="1">
    <location>
        <begin position="1"/>
        <end position="60"/>
    </location>
</feature>
<dbReference type="Pfam" id="PF02824">
    <property type="entry name" value="TGS"/>
    <property type="match status" value="1"/>
</dbReference>
<dbReference type="Gene3D" id="3.10.20.30">
    <property type="match status" value="1"/>
</dbReference>
<dbReference type="InterPro" id="IPR012676">
    <property type="entry name" value="TGS-like"/>
</dbReference>